<proteinExistence type="predicted"/>
<dbReference type="Proteomes" id="UP001210339">
    <property type="component" value="Chromosome"/>
</dbReference>
<feature type="domain" description="Polysaccharide pyruvyl transferase" evidence="1">
    <location>
        <begin position="15"/>
        <end position="298"/>
    </location>
</feature>
<dbReference type="GO" id="GO:0016740">
    <property type="term" value="F:transferase activity"/>
    <property type="evidence" value="ECO:0007669"/>
    <property type="project" value="UniProtKB-KW"/>
</dbReference>
<gene>
    <name evidence="2" type="primary">csaB</name>
    <name evidence="2" type="ORF">O6R05_02655</name>
</gene>
<dbReference type="RefSeq" id="WP_271191994.1">
    <property type="nucleotide sequence ID" value="NZ_CP115667.1"/>
</dbReference>
<keyword evidence="2" id="KW-0808">Transferase</keyword>
<name>A0ABY7QUL0_9FIRM</name>
<dbReference type="InterPro" id="IPR019896">
    <property type="entry name" value="Polysacch_pyruvyl_Trfase_CsaB"/>
</dbReference>
<dbReference type="NCBIfam" id="TIGR03609">
    <property type="entry name" value="S_layer_CsaB"/>
    <property type="match status" value="1"/>
</dbReference>
<organism evidence="2 3">
    <name type="scientific">Peptoniphilus equinus</name>
    <dbReference type="NCBI Taxonomy" id="3016343"/>
    <lineage>
        <taxon>Bacteria</taxon>
        <taxon>Bacillati</taxon>
        <taxon>Bacillota</taxon>
        <taxon>Tissierellia</taxon>
        <taxon>Tissierellales</taxon>
        <taxon>Peptoniphilaceae</taxon>
        <taxon>Peptoniphilus</taxon>
    </lineage>
</organism>
<sequence length="369" mass="42059">MPKKILVSGYYGYNNIGDEGILKGLVDGIRSVSDAEITVLSKNPDWTEEKYGVKAVNRSNLKDIFTAMRQTDLVLSGGGSLLQDVSSKKSIIYYLGVLKLAQFLGKKTFIYSQGIGPINTTVNRAMAKSILKKVSYLNVRDRHSEAYLRDLGIDRHVLVTIDTVFGIETPDLNRGREILESVGLTNGKQTVGLIIMNWKHSKTRTIREVVRAVRQIRKHSDVNIVLIPFFYHVDLEIERMIFDELEGMEDLYIVEEYLHVMEYLSLIGNLDVCVSMRLHGLIFSVLMKVYPIGISYDPKIDGFMNELGRVQKHYVQNFTAESVAEDVLDALAHLEPLRADVCRHREHFMNLAKLHNKKVKEVLESSWRK</sequence>
<evidence type="ECO:0000259" key="1">
    <source>
        <dbReference type="Pfam" id="PF04230"/>
    </source>
</evidence>
<accession>A0ABY7QUL0</accession>
<dbReference type="Pfam" id="PF04230">
    <property type="entry name" value="PS_pyruv_trans"/>
    <property type="match status" value="1"/>
</dbReference>
<protein>
    <submittedName>
        <fullName evidence="2">Polysaccharide pyruvyl transferase CsaB</fullName>
    </submittedName>
</protein>
<dbReference type="PANTHER" id="PTHR36836:SF1">
    <property type="entry name" value="COLANIC ACID BIOSYNTHESIS PROTEIN WCAK"/>
    <property type="match status" value="1"/>
</dbReference>
<reference evidence="2 3" key="1">
    <citation type="submission" date="2023-01" db="EMBL/GenBank/DDBJ databases">
        <authorList>
            <person name="Lee S.H."/>
            <person name="Jung H.S."/>
            <person name="Yun J.U."/>
        </authorList>
    </citation>
    <scope>NUCLEOTIDE SEQUENCE [LARGE SCALE GENOMIC DNA]</scope>
    <source>
        <strain evidence="2 3">CBA3646</strain>
    </source>
</reference>
<keyword evidence="3" id="KW-1185">Reference proteome</keyword>
<dbReference type="EMBL" id="CP115667">
    <property type="protein sequence ID" value="WBW50462.1"/>
    <property type="molecule type" value="Genomic_DNA"/>
</dbReference>
<evidence type="ECO:0000313" key="3">
    <source>
        <dbReference type="Proteomes" id="UP001210339"/>
    </source>
</evidence>
<dbReference type="InterPro" id="IPR007345">
    <property type="entry name" value="Polysacch_pyruvyl_Trfase"/>
</dbReference>
<evidence type="ECO:0000313" key="2">
    <source>
        <dbReference type="EMBL" id="WBW50462.1"/>
    </source>
</evidence>
<dbReference type="PANTHER" id="PTHR36836">
    <property type="entry name" value="COLANIC ACID BIOSYNTHESIS PROTEIN WCAK"/>
    <property type="match status" value="1"/>
</dbReference>